<dbReference type="Proteomes" id="UP001225356">
    <property type="component" value="Unassembled WGS sequence"/>
</dbReference>
<protein>
    <submittedName>
        <fullName evidence="3">F420-dependent oxidoreductase</fullName>
    </submittedName>
</protein>
<feature type="domain" description="Luciferase-like" evidence="2">
    <location>
        <begin position="28"/>
        <end position="278"/>
    </location>
</feature>
<evidence type="ECO:0000313" key="3">
    <source>
        <dbReference type="EMBL" id="MDP9843859.1"/>
    </source>
</evidence>
<dbReference type="PANTHER" id="PTHR43244">
    <property type="match status" value="1"/>
</dbReference>
<name>A0ABT9QCS1_9ACTN</name>
<dbReference type="InterPro" id="IPR019922">
    <property type="entry name" value="Lucif-like_OxRdatse_MSMEG_4141"/>
</dbReference>
<organism evidence="3 4">
    <name type="scientific">Streptosporangium lutulentum</name>
    <dbReference type="NCBI Taxonomy" id="1461250"/>
    <lineage>
        <taxon>Bacteria</taxon>
        <taxon>Bacillati</taxon>
        <taxon>Actinomycetota</taxon>
        <taxon>Actinomycetes</taxon>
        <taxon>Streptosporangiales</taxon>
        <taxon>Streptosporangiaceae</taxon>
        <taxon>Streptosporangium</taxon>
    </lineage>
</organism>
<accession>A0ABT9QCS1</accession>
<dbReference type="Pfam" id="PF00296">
    <property type="entry name" value="Bac_luciferase"/>
    <property type="match status" value="1"/>
</dbReference>
<dbReference type="InterPro" id="IPR011251">
    <property type="entry name" value="Luciferase-like_dom"/>
</dbReference>
<evidence type="ECO:0000313" key="4">
    <source>
        <dbReference type="Proteomes" id="UP001225356"/>
    </source>
</evidence>
<gene>
    <name evidence="3" type="ORF">J2853_003070</name>
</gene>
<dbReference type="NCBIfam" id="TIGR03620">
    <property type="entry name" value="F420_MSMEG_4141"/>
    <property type="match status" value="1"/>
</dbReference>
<dbReference type="InterPro" id="IPR036661">
    <property type="entry name" value="Luciferase-like_sf"/>
</dbReference>
<dbReference type="SUPFAM" id="SSF51679">
    <property type="entry name" value="Bacterial luciferase-like"/>
    <property type="match status" value="1"/>
</dbReference>
<proteinExistence type="predicted"/>
<dbReference type="Gene3D" id="3.20.20.30">
    <property type="entry name" value="Luciferase-like domain"/>
    <property type="match status" value="1"/>
</dbReference>
<evidence type="ECO:0000256" key="1">
    <source>
        <dbReference type="ARBA" id="ARBA00023002"/>
    </source>
</evidence>
<keyword evidence="1" id="KW-0560">Oxidoreductase</keyword>
<evidence type="ECO:0000259" key="2">
    <source>
        <dbReference type="Pfam" id="PF00296"/>
    </source>
</evidence>
<comment type="caution">
    <text evidence="3">The sequence shown here is derived from an EMBL/GenBank/DDBJ whole genome shotgun (WGS) entry which is preliminary data.</text>
</comment>
<keyword evidence="4" id="KW-1185">Reference proteome</keyword>
<reference evidence="3 4" key="1">
    <citation type="submission" date="2023-07" db="EMBL/GenBank/DDBJ databases">
        <title>Sequencing the genomes of 1000 actinobacteria strains.</title>
        <authorList>
            <person name="Klenk H.-P."/>
        </authorList>
    </citation>
    <scope>NUCLEOTIDE SEQUENCE [LARGE SCALE GENOMIC DNA]</scope>
    <source>
        <strain evidence="3 4">DSM 46740</strain>
    </source>
</reference>
<dbReference type="RefSeq" id="WP_307558283.1">
    <property type="nucleotide sequence ID" value="NZ_JAUSQU010000001.1"/>
</dbReference>
<dbReference type="EMBL" id="JAUSQU010000001">
    <property type="protein sequence ID" value="MDP9843859.1"/>
    <property type="molecule type" value="Genomic_DNA"/>
</dbReference>
<sequence>MVQSSWIGGGAMGIGRIGVWHPLFGRAPVQAVRQAATEIEELGYGALWFGEAPGSREAFSTAGILLAATRTIAVGSGIASIWVRDATAMATGAAAYGEAYPGRFALGVGVSHAPMVTQRGHDYRRPVAAMSAYLDAMDTVVGDLPFAPDPPTPRLLAALRPRMLELARDKADGAHPYFVPPEHTAIARETLGPGRILAPEQAVVLERDPAEARRIARAHMAIYLTLGNYVNNLRHLGYADEDFAGGGSDRLVDAIVAWGDADTVATRVRAHLDAGADHVALQPLPPDLRGGVAQLTELAAALDVRPGA</sequence>
<dbReference type="PANTHER" id="PTHR43244:SF1">
    <property type="entry name" value="5,10-METHYLENETETRAHYDROMETHANOPTERIN REDUCTASE"/>
    <property type="match status" value="1"/>
</dbReference>
<dbReference type="InterPro" id="IPR050564">
    <property type="entry name" value="F420-G6PD/mer"/>
</dbReference>